<feature type="transmembrane region" description="Helical" evidence="6">
    <location>
        <begin position="111"/>
        <end position="132"/>
    </location>
</feature>
<dbReference type="AlphaFoldDB" id="A0A7T5UIR8"/>
<evidence type="ECO:0000313" key="8">
    <source>
        <dbReference type="EMBL" id="QQG36978.1"/>
    </source>
</evidence>
<sequence>MFESIGIGNETLVIFVSAVAAMLSFIAVVLPLLNRNQKKEHFQSVIERRRKDLFAQTRAEIAQKGVKTLTASESVAASFKVKKMMGEMGEKVRGQMLMAGIRSPTAPMKYMIARIVLPFFAMGVAMIFISAAEEPPGKIVILLILLVSVLVGYFLPRILLKNMIVKRAQEINLAFSDALDLMLICVQGGIGLEQTVQRIAEEISEHSPVLAEELGILSAEMAMLNDRRAALQDFARRVGSGAARNFATALIQAEQYGTSVSQAMRVISSDLREQRMALAEQKAASLPPKLTVPMIAFFLPVLFVIILVPTVIKAMGATGG</sequence>
<organism evidence="8 9">
    <name type="scientific">Micavibrio aeruginosavorus</name>
    <dbReference type="NCBI Taxonomy" id="349221"/>
    <lineage>
        <taxon>Bacteria</taxon>
        <taxon>Pseudomonadati</taxon>
        <taxon>Bdellovibrionota</taxon>
        <taxon>Bdellovibrionia</taxon>
        <taxon>Bdellovibrionales</taxon>
        <taxon>Pseudobdellovibrionaceae</taxon>
        <taxon>Micavibrio</taxon>
    </lineage>
</organism>
<keyword evidence="4 6" id="KW-1133">Transmembrane helix</keyword>
<gene>
    <name evidence="8" type="ORF">HYS17_04200</name>
</gene>
<dbReference type="EMBL" id="CP066681">
    <property type="protein sequence ID" value="QQG36978.1"/>
    <property type="molecule type" value="Genomic_DNA"/>
</dbReference>
<accession>A0A7T5UIR8</accession>
<reference evidence="8 9" key="1">
    <citation type="submission" date="2020-07" db="EMBL/GenBank/DDBJ databases">
        <title>Huge and variable diversity of episymbiotic CPR bacteria and DPANN archaea in groundwater ecosystems.</title>
        <authorList>
            <person name="He C.Y."/>
            <person name="Keren R."/>
            <person name="Whittaker M."/>
            <person name="Farag I.F."/>
            <person name="Doudna J."/>
            <person name="Cate J.H.D."/>
            <person name="Banfield J.F."/>
        </authorList>
    </citation>
    <scope>NUCLEOTIDE SEQUENCE [LARGE SCALE GENOMIC DNA]</scope>
    <source>
        <strain evidence="8">NC_groundwater_70_Ag_B-0.1um_54_66</strain>
    </source>
</reference>
<dbReference type="GO" id="GO:0005886">
    <property type="term" value="C:plasma membrane"/>
    <property type="evidence" value="ECO:0007669"/>
    <property type="project" value="UniProtKB-SubCell"/>
</dbReference>
<dbReference type="Pfam" id="PF00482">
    <property type="entry name" value="T2SSF"/>
    <property type="match status" value="1"/>
</dbReference>
<feature type="transmembrane region" description="Helical" evidence="6">
    <location>
        <begin position="290"/>
        <end position="312"/>
    </location>
</feature>
<evidence type="ECO:0000256" key="1">
    <source>
        <dbReference type="ARBA" id="ARBA00004651"/>
    </source>
</evidence>
<evidence type="ECO:0000256" key="5">
    <source>
        <dbReference type="ARBA" id="ARBA00023136"/>
    </source>
</evidence>
<feature type="domain" description="Type II secretion system protein GspF" evidence="7">
    <location>
        <begin position="179"/>
        <end position="307"/>
    </location>
</feature>
<keyword evidence="2" id="KW-1003">Cell membrane</keyword>
<evidence type="ECO:0000259" key="7">
    <source>
        <dbReference type="Pfam" id="PF00482"/>
    </source>
</evidence>
<comment type="subcellular location">
    <subcellularLocation>
        <location evidence="1">Cell membrane</location>
        <topology evidence="1">Multi-pass membrane protein</topology>
    </subcellularLocation>
</comment>
<feature type="transmembrane region" description="Helical" evidence="6">
    <location>
        <begin position="12"/>
        <end position="33"/>
    </location>
</feature>
<name>A0A7T5UIR8_9BACT</name>
<keyword evidence="5 6" id="KW-0472">Membrane</keyword>
<dbReference type="InterPro" id="IPR018076">
    <property type="entry name" value="T2SS_GspF_dom"/>
</dbReference>
<evidence type="ECO:0000256" key="6">
    <source>
        <dbReference type="SAM" id="Phobius"/>
    </source>
</evidence>
<dbReference type="PANTHER" id="PTHR35007:SF2">
    <property type="entry name" value="PILUS ASSEMBLE PROTEIN"/>
    <property type="match status" value="1"/>
</dbReference>
<dbReference type="PANTHER" id="PTHR35007">
    <property type="entry name" value="INTEGRAL MEMBRANE PROTEIN-RELATED"/>
    <property type="match status" value="1"/>
</dbReference>
<protein>
    <submittedName>
        <fullName evidence="8">Type II secretion system F family protein</fullName>
    </submittedName>
</protein>
<evidence type="ECO:0000256" key="2">
    <source>
        <dbReference type="ARBA" id="ARBA00022475"/>
    </source>
</evidence>
<feature type="transmembrane region" description="Helical" evidence="6">
    <location>
        <begin position="138"/>
        <end position="160"/>
    </location>
</feature>
<evidence type="ECO:0000256" key="3">
    <source>
        <dbReference type="ARBA" id="ARBA00022692"/>
    </source>
</evidence>
<dbReference type="Proteomes" id="UP000595362">
    <property type="component" value="Chromosome"/>
</dbReference>
<evidence type="ECO:0000256" key="4">
    <source>
        <dbReference type="ARBA" id="ARBA00022989"/>
    </source>
</evidence>
<proteinExistence type="predicted"/>
<keyword evidence="3 6" id="KW-0812">Transmembrane</keyword>
<evidence type="ECO:0000313" key="9">
    <source>
        <dbReference type="Proteomes" id="UP000595362"/>
    </source>
</evidence>